<sequence length="251" mass="27501">MKNSFPMSSHPPPRGPKLLRSNFDERPHNTALTGEPSPALHSQLNIAGNARPAEGLSIRGLAGPYRVMVKNLAAGTTAADIESAMMPVGGVVLSCRLVAERPRVIAEVIFETKEGADNVVETFNNQSADGNILHVYHKLGPIPRSMKMPPAAPSGQALASLGSRSDLIAGWSDDSRSYGDSDLYTPRGRSRDRHREYERDEVMDGSYGFDDRLENYDRVDKNRVTRLYSDSMIGANHPRGPRGDRGRGGYR</sequence>
<organism evidence="3">
    <name type="scientific">Blumeria graminis f. sp. tritici 96224</name>
    <dbReference type="NCBI Taxonomy" id="1268274"/>
    <lineage>
        <taxon>Eukaryota</taxon>
        <taxon>Fungi</taxon>
        <taxon>Dikarya</taxon>
        <taxon>Ascomycota</taxon>
        <taxon>Pezizomycotina</taxon>
        <taxon>Leotiomycetes</taxon>
        <taxon>Erysiphales</taxon>
        <taxon>Erysiphaceae</taxon>
        <taxon>Blumeria</taxon>
    </lineage>
</organism>
<feature type="domain" description="RRM" evidence="2">
    <location>
        <begin position="66"/>
        <end position="136"/>
    </location>
</feature>
<reference evidence="3" key="1">
    <citation type="submission" date="2018-07" db="EMBL/GenBank/DDBJ databases">
        <authorList>
            <person name="Quirk P.G."/>
            <person name="Krulwich T.A."/>
        </authorList>
    </citation>
    <scope>NUCLEOTIDE SEQUENCE</scope>
    <source>
        <strain evidence="3">96224</strain>
    </source>
</reference>
<dbReference type="InterPro" id="IPR000504">
    <property type="entry name" value="RRM_dom"/>
</dbReference>
<dbReference type="Pfam" id="PF00076">
    <property type="entry name" value="RRM_1"/>
    <property type="match status" value="1"/>
</dbReference>
<evidence type="ECO:0000313" key="3">
    <source>
        <dbReference type="EMBL" id="SUZ10561.1"/>
    </source>
</evidence>
<dbReference type="EMBL" id="UIGY01000084">
    <property type="protein sequence ID" value="SUZ10561.1"/>
    <property type="molecule type" value="Genomic_DNA"/>
</dbReference>
<gene>
    <name evidence="3" type="ORF">BGT96224V2_LOCUS3696</name>
</gene>
<proteinExistence type="predicted"/>
<feature type="region of interest" description="Disordered" evidence="1">
    <location>
        <begin position="227"/>
        <end position="251"/>
    </location>
</feature>
<dbReference type="InterPro" id="IPR035979">
    <property type="entry name" value="RBD_domain_sf"/>
</dbReference>
<evidence type="ECO:0000259" key="2">
    <source>
        <dbReference type="SMART" id="SM00360"/>
    </source>
</evidence>
<protein>
    <submittedName>
        <fullName evidence="3">Bgt-1936</fullName>
    </submittedName>
</protein>
<dbReference type="GO" id="GO:0003723">
    <property type="term" value="F:RNA binding"/>
    <property type="evidence" value="ECO:0007669"/>
    <property type="project" value="InterPro"/>
</dbReference>
<dbReference type="SUPFAM" id="SSF54928">
    <property type="entry name" value="RNA-binding domain, RBD"/>
    <property type="match status" value="1"/>
</dbReference>
<dbReference type="CDD" id="cd00590">
    <property type="entry name" value="RRM_SF"/>
    <property type="match status" value="1"/>
</dbReference>
<dbReference type="AlphaFoldDB" id="A0A381LBS4"/>
<name>A0A381LBS4_BLUGR</name>
<dbReference type="InterPro" id="IPR012677">
    <property type="entry name" value="Nucleotide-bd_a/b_plait_sf"/>
</dbReference>
<dbReference type="SMART" id="SM00360">
    <property type="entry name" value="RRM"/>
    <property type="match status" value="1"/>
</dbReference>
<evidence type="ECO:0000256" key="1">
    <source>
        <dbReference type="SAM" id="MobiDB-lite"/>
    </source>
</evidence>
<accession>A0A381LBS4</accession>
<dbReference type="Gene3D" id="3.30.70.330">
    <property type="match status" value="1"/>
</dbReference>
<feature type="compositionally biased region" description="Basic and acidic residues" evidence="1">
    <location>
        <begin position="241"/>
        <end position="251"/>
    </location>
</feature>
<feature type="region of interest" description="Disordered" evidence="1">
    <location>
        <begin position="1"/>
        <end position="38"/>
    </location>
</feature>
<dbReference type="OrthoDB" id="5374349at2759"/>